<comment type="caution">
    <text evidence="6">The sequence shown here is derived from an EMBL/GenBank/DDBJ whole genome shotgun (WGS) entry which is preliminary data.</text>
</comment>
<dbReference type="PANTHER" id="PTHR46496">
    <property type="match status" value="1"/>
</dbReference>
<keyword evidence="6" id="KW-0503">Monooxygenase</keyword>
<organism evidence="6 7">
    <name type="scientific">Paenibacillus septentrionalis</name>
    <dbReference type="NCBI Taxonomy" id="429342"/>
    <lineage>
        <taxon>Bacteria</taxon>
        <taxon>Bacillati</taxon>
        <taxon>Bacillota</taxon>
        <taxon>Bacilli</taxon>
        <taxon>Bacillales</taxon>
        <taxon>Paenibacillaceae</taxon>
        <taxon>Paenibacillus</taxon>
    </lineage>
</organism>
<evidence type="ECO:0000313" key="7">
    <source>
        <dbReference type="Proteomes" id="UP001596233"/>
    </source>
</evidence>
<protein>
    <submittedName>
        <fullName evidence="6">FAD-dependent monooxygenase</fullName>
    </submittedName>
</protein>
<proteinExistence type="predicted"/>
<keyword evidence="4" id="KW-0560">Oxidoreductase</keyword>
<dbReference type="InterPro" id="IPR036188">
    <property type="entry name" value="FAD/NAD-bd_sf"/>
</dbReference>
<sequence length="301" mass="34167">MMEINFSLTSKRTNAENITIHRGELIRILQQALPADSMYVNKKCIDFQLQDKRVDVIFEDGSLDRADLVIAADGIHSKFRQQLVPGSLPRYAGYTCWRGVVNNNRRLDEQNAAEFMGRARRFGIVPMKENKLYWFACMNAASKEPTYRNARSEDVAELFQQFPSPVANLIRETPDDQLLHHDILDIKPLKSFSFDRIVLLGDAAHATTPNMGQGAGQAIEDAIVLANVLAKYNKLEQALHIYDEKRVKRTAKIITMSRLIGIAAQVDNPLLVKLRNAAFSIAPTQLLHKRLHFLHDVEFEV</sequence>
<keyword evidence="7" id="KW-1185">Reference proteome</keyword>
<keyword evidence="3" id="KW-0274">FAD</keyword>
<evidence type="ECO:0000259" key="5">
    <source>
        <dbReference type="Pfam" id="PF01494"/>
    </source>
</evidence>
<dbReference type="SUPFAM" id="SSF51905">
    <property type="entry name" value="FAD/NAD(P)-binding domain"/>
    <property type="match status" value="1"/>
</dbReference>
<dbReference type="Gene3D" id="3.50.50.60">
    <property type="entry name" value="FAD/NAD(P)-binding domain"/>
    <property type="match status" value="1"/>
</dbReference>
<comment type="cofactor">
    <cofactor evidence="1">
        <name>FAD</name>
        <dbReference type="ChEBI" id="CHEBI:57692"/>
    </cofactor>
</comment>
<evidence type="ECO:0000256" key="2">
    <source>
        <dbReference type="ARBA" id="ARBA00022630"/>
    </source>
</evidence>
<dbReference type="Proteomes" id="UP001596233">
    <property type="component" value="Unassembled WGS sequence"/>
</dbReference>
<dbReference type="SUPFAM" id="SSF54373">
    <property type="entry name" value="FAD-linked reductases, C-terminal domain"/>
    <property type="match status" value="1"/>
</dbReference>
<accession>A0ABW1V099</accession>
<name>A0ABW1V099_9BACL</name>
<dbReference type="EMBL" id="JBHSTE010000001">
    <property type="protein sequence ID" value="MFC6331894.1"/>
    <property type="molecule type" value="Genomic_DNA"/>
</dbReference>
<evidence type="ECO:0000256" key="1">
    <source>
        <dbReference type="ARBA" id="ARBA00001974"/>
    </source>
</evidence>
<dbReference type="GO" id="GO:0004497">
    <property type="term" value="F:monooxygenase activity"/>
    <property type="evidence" value="ECO:0007669"/>
    <property type="project" value="UniProtKB-KW"/>
</dbReference>
<feature type="domain" description="FAD-binding" evidence="5">
    <location>
        <begin position="65"/>
        <end position="255"/>
    </location>
</feature>
<dbReference type="RefSeq" id="WP_379231594.1">
    <property type="nucleotide sequence ID" value="NZ_JBHSTE010000001.1"/>
</dbReference>
<dbReference type="InterPro" id="IPR002938">
    <property type="entry name" value="FAD-bd"/>
</dbReference>
<evidence type="ECO:0000256" key="4">
    <source>
        <dbReference type="ARBA" id="ARBA00023002"/>
    </source>
</evidence>
<keyword evidence="2" id="KW-0285">Flavoprotein</keyword>
<evidence type="ECO:0000313" key="6">
    <source>
        <dbReference type="EMBL" id="MFC6331894.1"/>
    </source>
</evidence>
<dbReference type="PRINTS" id="PR00420">
    <property type="entry name" value="RNGMNOXGNASE"/>
</dbReference>
<dbReference type="PANTHER" id="PTHR46496:SF1">
    <property type="entry name" value="ZEAXANTHIN EPOXIDASE, CHLOROPLASTIC"/>
    <property type="match status" value="1"/>
</dbReference>
<reference evidence="7" key="1">
    <citation type="journal article" date="2019" name="Int. J. Syst. Evol. Microbiol.">
        <title>The Global Catalogue of Microorganisms (GCM) 10K type strain sequencing project: providing services to taxonomists for standard genome sequencing and annotation.</title>
        <authorList>
            <consortium name="The Broad Institute Genomics Platform"/>
            <consortium name="The Broad Institute Genome Sequencing Center for Infectious Disease"/>
            <person name="Wu L."/>
            <person name="Ma J."/>
        </authorList>
    </citation>
    <scope>NUCLEOTIDE SEQUENCE [LARGE SCALE GENOMIC DNA]</scope>
    <source>
        <strain evidence="7">PCU 280</strain>
    </source>
</reference>
<evidence type="ECO:0000256" key="3">
    <source>
        <dbReference type="ARBA" id="ARBA00022827"/>
    </source>
</evidence>
<gene>
    <name evidence="6" type="ORF">ACFP56_04600</name>
</gene>
<dbReference type="Pfam" id="PF01494">
    <property type="entry name" value="FAD_binding_3"/>
    <property type="match status" value="1"/>
</dbReference>